<reference evidence="2" key="1">
    <citation type="submission" date="2022-07" db="EMBL/GenBank/DDBJ databases">
        <title>Chromosome-level genome of Muraenolepis orangiensis.</title>
        <authorList>
            <person name="Kim J."/>
        </authorList>
    </citation>
    <scope>NUCLEOTIDE SEQUENCE</scope>
    <source>
        <strain evidence="2">KU_S4_2022</strain>
        <tissue evidence="2">Muscle</tissue>
    </source>
</reference>
<evidence type="ECO:0000313" key="2">
    <source>
        <dbReference type="EMBL" id="KAJ3608972.1"/>
    </source>
</evidence>
<name>A0A9Q0ER21_9TELE</name>
<keyword evidence="3" id="KW-1185">Reference proteome</keyword>
<accession>A0A9Q0ER21</accession>
<evidence type="ECO:0000313" key="3">
    <source>
        <dbReference type="Proteomes" id="UP001148018"/>
    </source>
</evidence>
<keyword evidence="1" id="KW-0732">Signal</keyword>
<dbReference type="SMR" id="A0A9Q0ER21"/>
<sequence length="103" mass="11435">MKYSLIVAIVVLALAQGTLSDTPELEKATKFLEGVGDELVSTFQKTLETLQSQENFAPLAASVQEQITPLAESLQEKIKPFVDDLQKKMEDLFRKLADQPRLG</sequence>
<dbReference type="OrthoDB" id="8446556at2759"/>
<dbReference type="Gene3D" id="1.20.120.20">
    <property type="entry name" value="Apolipoprotein"/>
    <property type="match status" value="1"/>
</dbReference>
<evidence type="ECO:0000256" key="1">
    <source>
        <dbReference type="SAM" id="SignalP"/>
    </source>
</evidence>
<feature type="signal peptide" evidence="1">
    <location>
        <begin position="1"/>
        <end position="20"/>
    </location>
</feature>
<proteinExistence type="predicted"/>
<dbReference type="SUPFAM" id="SSF58113">
    <property type="entry name" value="Apolipoprotein A-I"/>
    <property type="match status" value="1"/>
</dbReference>
<organism evidence="2 3">
    <name type="scientific">Muraenolepis orangiensis</name>
    <name type="common">Patagonian moray cod</name>
    <dbReference type="NCBI Taxonomy" id="630683"/>
    <lineage>
        <taxon>Eukaryota</taxon>
        <taxon>Metazoa</taxon>
        <taxon>Chordata</taxon>
        <taxon>Craniata</taxon>
        <taxon>Vertebrata</taxon>
        <taxon>Euteleostomi</taxon>
        <taxon>Actinopterygii</taxon>
        <taxon>Neopterygii</taxon>
        <taxon>Teleostei</taxon>
        <taxon>Neoteleostei</taxon>
        <taxon>Acanthomorphata</taxon>
        <taxon>Zeiogadaria</taxon>
        <taxon>Gadariae</taxon>
        <taxon>Gadiformes</taxon>
        <taxon>Muraenolepidoidei</taxon>
        <taxon>Muraenolepididae</taxon>
        <taxon>Muraenolepis</taxon>
    </lineage>
</organism>
<dbReference type="AlphaFoldDB" id="A0A9Q0ER21"/>
<feature type="chain" id="PRO_5040435222" evidence="1">
    <location>
        <begin position="21"/>
        <end position="103"/>
    </location>
</feature>
<dbReference type="Proteomes" id="UP001148018">
    <property type="component" value="Unassembled WGS sequence"/>
</dbReference>
<comment type="caution">
    <text evidence="2">The sequence shown here is derived from an EMBL/GenBank/DDBJ whole genome shotgun (WGS) entry which is preliminary data.</text>
</comment>
<gene>
    <name evidence="2" type="ORF">NHX12_023500</name>
</gene>
<protein>
    <submittedName>
        <fullName evidence="2">Uncharacterized protein</fullName>
    </submittedName>
</protein>
<dbReference type="EMBL" id="JANIIK010000039">
    <property type="protein sequence ID" value="KAJ3608972.1"/>
    <property type="molecule type" value="Genomic_DNA"/>
</dbReference>